<feature type="transmembrane region" description="Helical" evidence="1">
    <location>
        <begin position="42"/>
        <end position="62"/>
    </location>
</feature>
<comment type="caution">
    <text evidence="2">The sequence shown here is derived from an EMBL/GenBank/DDBJ whole genome shotgun (WGS) entry which is preliminary data.</text>
</comment>
<evidence type="ECO:0000313" key="2">
    <source>
        <dbReference type="EMBL" id="RLN25701.1"/>
    </source>
</evidence>
<reference evidence="3" key="1">
    <citation type="journal article" date="2019" name="Nat. Commun.">
        <title>The genome of broomcorn millet.</title>
        <authorList>
            <person name="Zou C."/>
            <person name="Miki D."/>
            <person name="Li D."/>
            <person name="Tang Q."/>
            <person name="Xiao L."/>
            <person name="Rajput S."/>
            <person name="Deng P."/>
            <person name="Jia W."/>
            <person name="Huang R."/>
            <person name="Zhang M."/>
            <person name="Sun Y."/>
            <person name="Hu J."/>
            <person name="Fu X."/>
            <person name="Schnable P.S."/>
            <person name="Li F."/>
            <person name="Zhang H."/>
            <person name="Feng B."/>
            <person name="Zhu X."/>
            <person name="Liu R."/>
            <person name="Schnable J.C."/>
            <person name="Zhu J.-K."/>
            <person name="Zhang H."/>
        </authorList>
    </citation>
    <scope>NUCLEOTIDE SEQUENCE [LARGE SCALE GENOMIC DNA]</scope>
</reference>
<protein>
    <submittedName>
        <fullName evidence="2">Uncharacterized protein</fullName>
    </submittedName>
</protein>
<keyword evidence="3" id="KW-1185">Reference proteome</keyword>
<keyword evidence="1" id="KW-0812">Transmembrane</keyword>
<gene>
    <name evidence="2" type="ORF">C2845_PM07G06270</name>
</gene>
<dbReference type="EMBL" id="PQIB02000004">
    <property type="protein sequence ID" value="RLN25701.1"/>
    <property type="molecule type" value="Genomic_DNA"/>
</dbReference>
<evidence type="ECO:0000313" key="3">
    <source>
        <dbReference type="Proteomes" id="UP000275267"/>
    </source>
</evidence>
<dbReference type="AlphaFoldDB" id="A0A3L6SSP9"/>
<evidence type="ECO:0000256" key="1">
    <source>
        <dbReference type="SAM" id="Phobius"/>
    </source>
</evidence>
<name>A0A3L6SSP9_PANMI</name>
<accession>A0A3L6SSP9</accession>
<sequence length="114" mass="13083">MSSRHRGWLADCIAVVPIKFQAKAALSFPSQLLPSCYQLQLWLVQLVLWYFALVVSTWLQGLHLRFLDLKKNKLLMLSAYFSCSSFFQLGKLYSTWADPSLLSTNTPMQKVSFC</sequence>
<keyword evidence="1" id="KW-0472">Membrane</keyword>
<proteinExistence type="predicted"/>
<dbReference type="Proteomes" id="UP000275267">
    <property type="component" value="Unassembled WGS sequence"/>
</dbReference>
<organism evidence="2 3">
    <name type="scientific">Panicum miliaceum</name>
    <name type="common">Proso millet</name>
    <name type="synonym">Broomcorn millet</name>
    <dbReference type="NCBI Taxonomy" id="4540"/>
    <lineage>
        <taxon>Eukaryota</taxon>
        <taxon>Viridiplantae</taxon>
        <taxon>Streptophyta</taxon>
        <taxon>Embryophyta</taxon>
        <taxon>Tracheophyta</taxon>
        <taxon>Spermatophyta</taxon>
        <taxon>Magnoliopsida</taxon>
        <taxon>Liliopsida</taxon>
        <taxon>Poales</taxon>
        <taxon>Poaceae</taxon>
        <taxon>PACMAD clade</taxon>
        <taxon>Panicoideae</taxon>
        <taxon>Panicodae</taxon>
        <taxon>Paniceae</taxon>
        <taxon>Panicinae</taxon>
        <taxon>Panicum</taxon>
        <taxon>Panicum sect. Panicum</taxon>
    </lineage>
</organism>
<keyword evidence="1" id="KW-1133">Transmembrane helix</keyword>